<evidence type="ECO:0000313" key="3">
    <source>
        <dbReference type="EMBL" id="DAF42591.1"/>
    </source>
</evidence>
<name>A0A8S5RVJ4_9CAUD</name>
<reference evidence="3" key="1">
    <citation type="journal article" date="2021" name="Proc. Natl. Acad. Sci. U.S.A.">
        <title>A Catalog of Tens of Thousands of Viruses from Human Metagenomes Reveals Hidden Associations with Chronic Diseases.</title>
        <authorList>
            <person name="Tisza M.J."/>
            <person name="Buck C.B."/>
        </authorList>
    </citation>
    <scope>NUCLEOTIDE SEQUENCE</scope>
    <source>
        <strain evidence="3">CtHip2</strain>
    </source>
</reference>
<evidence type="ECO:0000256" key="1">
    <source>
        <dbReference type="ARBA" id="ARBA00023125"/>
    </source>
</evidence>
<feature type="coiled-coil region" evidence="2">
    <location>
        <begin position="91"/>
        <end position="118"/>
    </location>
</feature>
<dbReference type="EMBL" id="BK032497">
    <property type="protein sequence ID" value="DAF42591.1"/>
    <property type="molecule type" value="Genomic_DNA"/>
</dbReference>
<proteinExistence type="predicted"/>
<accession>A0A8S5RVJ4</accession>
<dbReference type="InterPro" id="IPR010095">
    <property type="entry name" value="Cas12f1-like_TNB"/>
</dbReference>
<protein>
    <submittedName>
        <fullName evidence="3">Transposase</fullName>
    </submittedName>
</protein>
<dbReference type="NCBIfam" id="TIGR01766">
    <property type="entry name" value="IS200/IS605 family accessory protein TnpB-like domain"/>
    <property type="match status" value="1"/>
</dbReference>
<keyword evidence="1" id="KW-0238">DNA-binding</keyword>
<organism evidence="3">
    <name type="scientific">Siphoviridae sp. ctHip2</name>
    <dbReference type="NCBI Taxonomy" id="2827830"/>
    <lineage>
        <taxon>Viruses</taxon>
        <taxon>Duplodnaviria</taxon>
        <taxon>Heunggongvirae</taxon>
        <taxon>Uroviricota</taxon>
        <taxon>Caudoviricetes</taxon>
    </lineage>
</organism>
<feature type="coiled-coil region" evidence="2">
    <location>
        <begin position="145"/>
        <end position="172"/>
    </location>
</feature>
<dbReference type="GO" id="GO:0003677">
    <property type="term" value="F:DNA binding"/>
    <property type="evidence" value="ECO:0007669"/>
    <property type="project" value="UniProtKB-KW"/>
</dbReference>
<evidence type="ECO:0000256" key="2">
    <source>
        <dbReference type="SAM" id="Coils"/>
    </source>
</evidence>
<keyword evidence="2" id="KW-0175">Coiled coil</keyword>
<sequence length="450" mass="53656">MSNVFTVTTELKLNKEYNQLVGKYISDYIEIFNKIQRLTFHRIKNYYIKNGKITQKDRNIIHAQLKEEFNLTSRAIDAILSNMLGRFESIKELKEFERKSLERKIFALEKELTKLKDERTLQRINLNNNLKDFNFVKYKNLKIKIYWKQNRLNTKKQKLKNLENEIETSKYKVCFGTKNLLQKDYSKFIKKRDSEIYFLGRAGDKACNFNFQVEYNSKTNQFYFRIRKEIDLDNDKFVYGQFHFNNKNYTNLLKKLLKTKESALTYRIKIKNNRVFLQIIYNFEHNKDLCVTRDSYGVIGVDFNKGFVSVSETDKYGNLINTFNIDYQYSKGNQTTNDFQYIATKLKDYCLRTGKDLVIEKLDFTKKKDNLISKKGKKYNEMLSTLAYSKFDSIITSKCAKNRIFLHKVNPAWTSWIAKRKYCLKMKLNIHSGASYVIARRGMFLKDKVK</sequence>